<gene>
    <name evidence="1" type="ORF">H8S62_03015</name>
</gene>
<sequence>MNTTMCATVCRVRSGSLLVCDHCTNQFVVVHTNRARCFCPGSHVCIHYNGVMAQSMPPQINADCIECCR</sequence>
<dbReference type="AlphaFoldDB" id="A0A8J6JJK2"/>
<dbReference type="Proteomes" id="UP000607645">
    <property type="component" value="Unassembled WGS sequence"/>
</dbReference>
<name>A0A8J6JJK2_9FIRM</name>
<evidence type="ECO:0000313" key="2">
    <source>
        <dbReference type="Proteomes" id="UP000607645"/>
    </source>
</evidence>
<evidence type="ECO:0000313" key="1">
    <source>
        <dbReference type="EMBL" id="MBC5735985.1"/>
    </source>
</evidence>
<comment type="caution">
    <text evidence="1">The sequence shown here is derived from an EMBL/GenBank/DDBJ whole genome shotgun (WGS) entry which is preliminary data.</text>
</comment>
<keyword evidence="2" id="KW-1185">Reference proteome</keyword>
<dbReference type="RefSeq" id="WP_155149486.1">
    <property type="nucleotide sequence ID" value="NZ_JACOPQ010000002.1"/>
</dbReference>
<accession>A0A8J6JJK2</accession>
<organism evidence="1 2">
    <name type="scientific">Lawsonibacter faecis</name>
    <dbReference type="NCBI Taxonomy" id="2763052"/>
    <lineage>
        <taxon>Bacteria</taxon>
        <taxon>Bacillati</taxon>
        <taxon>Bacillota</taxon>
        <taxon>Clostridia</taxon>
        <taxon>Eubacteriales</taxon>
        <taxon>Oscillospiraceae</taxon>
        <taxon>Lawsonibacter</taxon>
    </lineage>
</organism>
<reference evidence="1" key="1">
    <citation type="submission" date="2020-08" db="EMBL/GenBank/DDBJ databases">
        <title>Genome public.</title>
        <authorList>
            <person name="Liu C."/>
            <person name="Sun Q."/>
        </authorList>
    </citation>
    <scope>NUCLEOTIDE SEQUENCE</scope>
    <source>
        <strain evidence="1">NSJ-52</strain>
    </source>
</reference>
<dbReference type="EMBL" id="JACOPQ010000002">
    <property type="protein sequence ID" value="MBC5735985.1"/>
    <property type="molecule type" value="Genomic_DNA"/>
</dbReference>
<proteinExistence type="predicted"/>
<protein>
    <submittedName>
        <fullName evidence="1">Uncharacterized protein</fullName>
    </submittedName>
</protein>